<protein>
    <recommendedName>
        <fullName evidence="2">RNase H type-1 domain-containing protein</fullName>
    </recommendedName>
</protein>
<feature type="domain" description="RNase H type-1" evidence="2">
    <location>
        <begin position="194"/>
        <end position="268"/>
    </location>
</feature>
<dbReference type="InterPro" id="IPR036397">
    <property type="entry name" value="RNaseH_sf"/>
</dbReference>
<keyword evidence="1" id="KW-0732">Signal</keyword>
<sequence>MLVDGLLLDSLFLFNTVQGNTDALAKLGSSLTNVVAIFSTKNIPNVLIGIIRLDELSNDPVILESSSAHGATTVMESHKDLVNTEVPTIQEAQQTSSENPAEHCLEHSQLESWKSFLATLNKKSIPAANGITLVINSNLESMMGFIFKAFPHCQDFRELNSSAIGWIQHKFLSRSSTANIVEWQLPPLSYVKLNTDGAFRSIYGVAVGGVVIRDLHGEFIAGFSSFYMIVNSSLEAKANTLRDGIILCSQKGYRNIIIEMDLMLLVQFF</sequence>
<dbReference type="InterPro" id="IPR044730">
    <property type="entry name" value="RNase_H-like_dom_plant"/>
</dbReference>
<dbReference type="EMBL" id="JBJUIK010000012">
    <property type="protein sequence ID" value="KAL3510494.1"/>
    <property type="molecule type" value="Genomic_DNA"/>
</dbReference>
<name>A0ABD2YSZ8_9GENT</name>
<proteinExistence type="predicted"/>
<dbReference type="Pfam" id="PF13456">
    <property type="entry name" value="RVT_3"/>
    <property type="match status" value="1"/>
</dbReference>
<comment type="caution">
    <text evidence="3">The sequence shown here is derived from an EMBL/GenBank/DDBJ whole genome shotgun (WGS) entry which is preliminary data.</text>
</comment>
<gene>
    <name evidence="3" type="ORF">ACH5RR_029895</name>
</gene>
<feature type="signal peptide" evidence="1">
    <location>
        <begin position="1"/>
        <end position="19"/>
    </location>
</feature>
<evidence type="ECO:0000259" key="2">
    <source>
        <dbReference type="Pfam" id="PF13456"/>
    </source>
</evidence>
<evidence type="ECO:0000313" key="3">
    <source>
        <dbReference type="EMBL" id="KAL3510494.1"/>
    </source>
</evidence>
<dbReference type="InterPro" id="IPR002156">
    <property type="entry name" value="RNaseH_domain"/>
</dbReference>
<dbReference type="PANTHER" id="PTHR47723:SF24">
    <property type="entry name" value="RNASE H TYPE-1 DOMAIN-CONTAINING PROTEIN"/>
    <property type="match status" value="1"/>
</dbReference>
<keyword evidence="4" id="KW-1185">Reference proteome</keyword>
<dbReference type="InterPro" id="IPR053151">
    <property type="entry name" value="RNase_H-like"/>
</dbReference>
<dbReference type="Proteomes" id="UP001630127">
    <property type="component" value="Unassembled WGS sequence"/>
</dbReference>
<dbReference type="Gene3D" id="3.30.420.10">
    <property type="entry name" value="Ribonuclease H-like superfamily/Ribonuclease H"/>
    <property type="match status" value="1"/>
</dbReference>
<dbReference type="CDD" id="cd06222">
    <property type="entry name" value="RNase_H_like"/>
    <property type="match status" value="1"/>
</dbReference>
<accession>A0ABD2YSZ8</accession>
<feature type="chain" id="PRO_5044758499" description="RNase H type-1 domain-containing protein" evidence="1">
    <location>
        <begin position="20"/>
        <end position="269"/>
    </location>
</feature>
<evidence type="ECO:0000313" key="4">
    <source>
        <dbReference type="Proteomes" id="UP001630127"/>
    </source>
</evidence>
<dbReference type="AlphaFoldDB" id="A0ABD2YSZ8"/>
<dbReference type="PANTHER" id="PTHR47723">
    <property type="entry name" value="OS05G0353850 PROTEIN"/>
    <property type="match status" value="1"/>
</dbReference>
<evidence type="ECO:0000256" key="1">
    <source>
        <dbReference type="SAM" id="SignalP"/>
    </source>
</evidence>
<reference evidence="3 4" key="1">
    <citation type="submission" date="2024-11" db="EMBL/GenBank/DDBJ databases">
        <title>A near-complete genome assembly of Cinchona calisaya.</title>
        <authorList>
            <person name="Lian D.C."/>
            <person name="Zhao X.W."/>
            <person name="Wei L."/>
        </authorList>
    </citation>
    <scope>NUCLEOTIDE SEQUENCE [LARGE SCALE GENOMIC DNA]</scope>
    <source>
        <tissue evidence="3">Nenye</tissue>
    </source>
</reference>
<organism evidence="3 4">
    <name type="scientific">Cinchona calisaya</name>
    <dbReference type="NCBI Taxonomy" id="153742"/>
    <lineage>
        <taxon>Eukaryota</taxon>
        <taxon>Viridiplantae</taxon>
        <taxon>Streptophyta</taxon>
        <taxon>Embryophyta</taxon>
        <taxon>Tracheophyta</taxon>
        <taxon>Spermatophyta</taxon>
        <taxon>Magnoliopsida</taxon>
        <taxon>eudicotyledons</taxon>
        <taxon>Gunneridae</taxon>
        <taxon>Pentapetalae</taxon>
        <taxon>asterids</taxon>
        <taxon>lamiids</taxon>
        <taxon>Gentianales</taxon>
        <taxon>Rubiaceae</taxon>
        <taxon>Cinchonoideae</taxon>
        <taxon>Cinchoneae</taxon>
        <taxon>Cinchona</taxon>
    </lineage>
</organism>